<accession>A0AAV4EAV9</accession>
<evidence type="ECO:0000313" key="2">
    <source>
        <dbReference type="EMBL" id="GFR57626.1"/>
    </source>
</evidence>
<feature type="compositionally biased region" description="Basic and acidic residues" evidence="1">
    <location>
        <begin position="647"/>
        <end position="656"/>
    </location>
</feature>
<proteinExistence type="predicted"/>
<protein>
    <submittedName>
        <fullName evidence="2">Uncharacterized protein</fullName>
    </submittedName>
</protein>
<feature type="region of interest" description="Disordered" evidence="1">
    <location>
        <begin position="49"/>
        <end position="74"/>
    </location>
</feature>
<feature type="region of interest" description="Disordered" evidence="1">
    <location>
        <begin position="632"/>
        <end position="671"/>
    </location>
</feature>
<organism evidence="2 3">
    <name type="scientific">Elysia marginata</name>
    <dbReference type="NCBI Taxonomy" id="1093978"/>
    <lineage>
        <taxon>Eukaryota</taxon>
        <taxon>Metazoa</taxon>
        <taxon>Spiralia</taxon>
        <taxon>Lophotrochozoa</taxon>
        <taxon>Mollusca</taxon>
        <taxon>Gastropoda</taxon>
        <taxon>Heterobranchia</taxon>
        <taxon>Euthyneura</taxon>
        <taxon>Panpulmonata</taxon>
        <taxon>Sacoglossa</taxon>
        <taxon>Placobranchoidea</taxon>
        <taxon>Plakobranchidae</taxon>
        <taxon>Elysia</taxon>
    </lineage>
</organism>
<dbReference type="Proteomes" id="UP000762676">
    <property type="component" value="Unassembled WGS sequence"/>
</dbReference>
<feature type="region of interest" description="Disordered" evidence="1">
    <location>
        <begin position="502"/>
        <end position="530"/>
    </location>
</feature>
<sequence length="746" mass="83365">MRRPFPAHSEDCGEATPINILRVSTSATPSGYLLFSGITTNTVMGPTRTVRQPIDGDNNISTESRATQTENTESDDAIRVNFAITRKTQTRAKEKSKIQGPNQAPLVKRHSCLGKKEEDIFINRDDKYKVKQNNEILKPNNHRSNNLSQPNGSIYDKFQRVSTYRYKQSSNILQTQKYSKALNKPHKSISNSVETKDLNKTSDTLGTGLNPETKLEESKHFRIKDGPEVNPTSPDHDINQMIHQTIDKCTEKITAQSLATQECEALQMHSKEQENEEQICPLDQNDKLTPVQRTPLPLISWLETPSLERREIPVSLYSSMFEQTQHPLAPHSFPPAPRLLISPKHTCPEGLTSQDIIQGVCINPNNTMAKDAPAPEEDVPSHQEDNQGDPCTSQANHNVRRAKSAVVVSNLNASDTIRERKRPRTVHHALLPRPTTSSSISPRRSVSLELNIVSLGPNTQKSKLNSIDTKELEAEGKDPKSEVSLTPRLDTMEAIKRSYHRIQSAPPLTSGREGVRGNSTTTQVDGDRSPLIQPCSEDVKKFSSPYWRARSTYHKRVLTAKEADTSDANADGITDLKAKVEETGQLKGSLLRPLLYTSDSGQMRHSAGCPYKCKNCFRACLVSDDFAQRAQQKRREETGLETRQSSKKTDRSETGTRRMKSNSDGGSVNSRDRRLNAITIVQRALARSQPLFQRVYGAKGHPQIILPWPSYAWMDIKQTRADKEKDMVSRAGTIGQNNAASTTINK</sequence>
<evidence type="ECO:0000313" key="3">
    <source>
        <dbReference type="Proteomes" id="UP000762676"/>
    </source>
</evidence>
<feature type="compositionally biased region" description="Polar residues" evidence="1">
    <location>
        <begin position="58"/>
        <end position="71"/>
    </location>
</feature>
<name>A0AAV4EAV9_9GAST</name>
<dbReference type="EMBL" id="BMAT01003563">
    <property type="protein sequence ID" value="GFR57626.1"/>
    <property type="molecule type" value="Genomic_DNA"/>
</dbReference>
<reference evidence="2 3" key="1">
    <citation type="journal article" date="2021" name="Elife">
        <title>Chloroplast acquisition without the gene transfer in kleptoplastic sea slugs, Plakobranchus ocellatus.</title>
        <authorList>
            <person name="Maeda T."/>
            <person name="Takahashi S."/>
            <person name="Yoshida T."/>
            <person name="Shimamura S."/>
            <person name="Takaki Y."/>
            <person name="Nagai Y."/>
            <person name="Toyoda A."/>
            <person name="Suzuki Y."/>
            <person name="Arimoto A."/>
            <person name="Ishii H."/>
            <person name="Satoh N."/>
            <person name="Nishiyama T."/>
            <person name="Hasebe M."/>
            <person name="Maruyama T."/>
            <person name="Minagawa J."/>
            <person name="Obokata J."/>
            <person name="Shigenobu S."/>
        </authorList>
    </citation>
    <scope>NUCLEOTIDE SEQUENCE [LARGE SCALE GENOMIC DNA]</scope>
</reference>
<dbReference type="AlphaFoldDB" id="A0AAV4EAV9"/>
<keyword evidence="3" id="KW-1185">Reference proteome</keyword>
<feature type="region of interest" description="Disordered" evidence="1">
    <location>
        <begin position="198"/>
        <end position="217"/>
    </location>
</feature>
<comment type="caution">
    <text evidence="2">The sequence shown here is derived from an EMBL/GenBank/DDBJ whole genome shotgun (WGS) entry which is preliminary data.</text>
</comment>
<gene>
    <name evidence="2" type="ORF">ElyMa_001748600</name>
</gene>
<evidence type="ECO:0000256" key="1">
    <source>
        <dbReference type="SAM" id="MobiDB-lite"/>
    </source>
</evidence>
<feature type="region of interest" description="Disordered" evidence="1">
    <location>
        <begin position="367"/>
        <end position="403"/>
    </location>
</feature>